<proteinExistence type="predicted"/>
<comment type="caution">
    <text evidence="1">The sequence shown here is derived from an EMBL/GenBank/DDBJ whole genome shotgun (WGS) entry which is preliminary data.</text>
</comment>
<accession>A0A0G2IX71</accession>
<sequence length="354" mass="36820">MGVPPMPTVLIIPTGIGCQHGGFAGDGLPVARLLAAASGCLVTHPNVLNAASLYWPDARIHTTEGWALDRFCQGQLALRPHHRHCLGLLLDGALEPDLLERHRQVAAAARFSLGLSIGPEVVTPEPLGVCLEQGVSGMSWGGVNRVDVLLEAGHQLQRRGATAVAVVTRFPDESPTSSLLQNYRHGRGVDALAGAEAVISHLLVRELGLPCAHAPAVRPLPLLSDVDPRAAAEELGYTFLPSVLVGLSRAPRLIPAAAARMGDLLTHQVGALVAPHGALGGPAVLAAAERATPILAVHNPSQLEVTAEALGLEGVIHVANYQEAAGVVVSLREGLDPGAFQRPLGQTGPEPIRG</sequence>
<evidence type="ECO:0008006" key="3">
    <source>
        <dbReference type="Google" id="ProtNLM"/>
    </source>
</evidence>
<dbReference type="Pfam" id="PF11805">
    <property type="entry name" value="DUF3326"/>
    <property type="match status" value="1"/>
</dbReference>
<evidence type="ECO:0000313" key="1">
    <source>
        <dbReference type="EMBL" id="KKZ13445.1"/>
    </source>
</evidence>
<protein>
    <recommendedName>
        <fullName evidence="3">DUF3326 domain-containing protein</fullName>
    </recommendedName>
</protein>
<gene>
    <name evidence="1" type="ORF">TE42_00220</name>
</gene>
<dbReference type="PATRIC" id="fig|1604020.3.peg.238"/>
<dbReference type="Proteomes" id="UP000035067">
    <property type="component" value="Unassembled WGS sequence"/>
</dbReference>
<dbReference type="AlphaFoldDB" id="A0A0G2IX71"/>
<dbReference type="InterPro" id="IPR021763">
    <property type="entry name" value="DUF3326"/>
</dbReference>
<dbReference type="PANTHER" id="PTHR36891">
    <property type="entry name" value="OS01G0127400 PROTEIN"/>
    <property type="match status" value="1"/>
</dbReference>
<evidence type="ECO:0000313" key="2">
    <source>
        <dbReference type="Proteomes" id="UP000035067"/>
    </source>
</evidence>
<dbReference type="EMBL" id="JXQG01000001">
    <property type="protein sequence ID" value="KKZ13445.1"/>
    <property type="molecule type" value="Genomic_DNA"/>
</dbReference>
<name>A0A0G2IX71_9SYNE</name>
<organism evidence="1 2">
    <name type="scientific">Candidatus Synechococcus spongiarum SP3</name>
    <dbReference type="NCBI Taxonomy" id="1604020"/>
    <lineage>
        <taxon>Bacteria</taxon>
        <taxon>Bacillati</taxon>
        <taxon>Cyanobacteriota</taxon>
        <taxon>Cyanophyceae</taxon>
        <taxon>Synechococcales</taxon>
        <taxon>Synechococcaceae</taxon>
        <taxon>Synechococcus</taxon>
    </lineage>
</organism>
<dbReference type="PANTHER" id="PTHR36891:SF1">
    <property type="entry name" value="OS01G0127400 PROTEIN"/>
    <property type="match status" value="1"/>
</dbReference>
<reference evidence="1 2" key="1">
    <citation type="submission" date="2015-01" db="EMBL/GenBank/DDBJ databases">
        <title>Lifestyle Evolution in Cyanobacterial Symbionts of Sponges.</title>
        <authorList>
            <person name="Burgsdorf I."/>
            <person name="Slaby B.M."/>
            <person name="Handley K.M."/>
            <person name="Haber M."/>
            <person name="Blom J."/>
            <person name="Marshall C.W."/>
            <person name="Gilbert J.A."/>
            <person name="Hentschel U."/>
            <person name="Steindler L."/>
        </authorList>
    </citation>
    <scope>NUCLEOTIDE SEQUENCE [LARGE SCALE GENOMIC DNA]</scope>
    <source>
        <strain evidence="1">SP3</strain>
    </source>
</reference>